<evidence type="ECO:0000256" key="4">
    <source>
        <dbReference type="ARBA" id="ARBA00022741"/>
    </source>
</evidence>
<gene>
    <name evidence="15" type="ORF">PsYK624_140390</name>
</gene>
<feature type="compositionally biased region" description="Basic and acidic residues" evidence="13">
    <location>
        <begin position="697"/>
        <end position="719"/>
    </location>
</feature>
<accession>A0A9P3GLZ8</accession>
<dbReference type="PIRSF" id="PIRSF005719">
    <property type="entry name" value="SMC"/>
    <property type="match status" value="1"/>
</dbReference>
<dbReference type="Pfam" id="PF06470">
    <property type="entry name" value="SMC_hinge"/>
    <property type="match status" value="1"/>
</dbReference>
<dbReference type="GO" id="GO:0005634">
    <property type="term" value="C:nucleus"/>
    <property type="evidence" value="ECO:0007669"/>
    <property type="project" value="UniProtKB-SubCell"/>
</dbReference>
<dbReference type="PANTHER" id="PTHR18937:SF172">
    <property type="entry name" value="STRUCTURAL MAINTENANCE OF CHROMOSOMES PROTEIN"/>
    <property type="match status" value="1"/>
</dbReference>
<dbReference type="GO" id="GO:0051301">
    <property type="term" value="P:cell division"/>
    <property type="evidence" value="ECO:0007669"/>
    <property type="project" value="UniProtKB-KW"/>
</dbReference>
<dbReference type="Gene3D" id="3.30.70.1620">
    <property type="match status" value="1"/>
</dbReference>
<keyword evidence="6" id="KW-0067">ATP-binding</keyword>
<dbReference type="PANTHER" id="PTHR18937">
    <property type="entry name" value="STRUCTURAL MAINTENANCE OF CHROMOSOMES SMC FAMILY MEMBER"/>
    <property type="match status" value="1"/>
</dbReference>
<sequence>MKKSRPSLDNEEAAAEEEDSDEEEDVPKPTRGRKAPARKIVATSKKRGAKVVVKEEDEDDQDAPVSVKSDSEDEAPRPKGRRTAKKKVVDSDDDDFQDEEERKPARKARGGSVSRATAPKATRGRRASSTAPRSAGKRGSRASVPPEDDPTGSQGPSQAVDDGNDSDALSYVERDAPPKTPASGSKKARVPPTVAEEPEEEEQSLLDPNVPLTPVRSPRKSMVAPIVEEPTGPKSRLVIHKMALVNFKSYAGRQEIGPFHKSFSSIVGPNGSGKSNTIDALLFVFGYRASKMRQGKLSELIHNSARHPDLEECSVEVHFRDIVDLPGPDAFEVVPNSTLVVARTAYKNNSSRYTINGRQSNYKEVQALLKGRGIDLDHNRFLILQGEVESIAQMKPKAPSEHEDGLLEYLEDIIGTTRFKVPIDEALQEMEKYSEERVEKLNRLRIVEREKQALEKEKKEAEEYLRTQNQHVRALSRLWQWYLWTCLKNEDILKARIGKAETELREETERNKDDIEHLEELQKAYEERCAAYDGVRNALAEAMKDLAAREKEQVGLEERQKHTKTKLKKLQKSIAEDEKSKGVAERSIVSNEEKMQKERQKLEDFEEELAKHEKILEEIRDSLKDKTQVYHDQIEVKQKELQPWNVKINKKKADIDIATSERDMLVKKAEEAKKASQEAQAELDQLREDQAAKNNELKELKNERASKHQEFKDSQKRLQDMQARVQHLRSKATSSRQKADDAKASQAASTTQNKVLDTLTRLSQTGRISGFHGRLGSLGTIPDKYDVAVSTACGSLNNMVVDRVEDAQACIDYLRKQNVGRASFMVLEKLSSQGLDKIQTPENVPRLFDLIKPKDPKFAPAFFKGVFNTLVADDLDQANRIAFGGSRRWRVVTLAGQLIDSSGTMSGGGTQVNRGGMSSKLAAETVSPDTLRQLERDSEAASQELDSILAQYKEVEGEVEALQIAGPQIDMAIEKVTLDIQTLSRRIADAEKRVRELSRNIKPDSGDVARISALDRQIEAATEELEGLEERTSSIEAEIKALEKKIIDIGGSRLLAQKSKVDGIRLHLNLANDEITKAEVAKSKAEKDLAKLEKTLRSNGESLELVQEEADGLELSLDECREYLDKLKAEVERAQEIEDKQKEDLDVRKKELGLKEEEVEGFRKKQMELKQVITDAKKEAAENDKFIQHWTTEHDKLHLVDVDDEDEDEDEDDEGETKEKTEDKAEGDEQMVDTPEDAEVAVKPEPTEPSLKKARRQHEDRYELQIYTDDELASFKKRELAADVELLDERLKNAKPNMNVLRDWKKREEEFLRRATDLEEVTRLRDEQKHKYDELRKQRLDEFMLGFNTISLKLKEMYQMITLGGNAELELVDSMDPFSEGIIFSVMPPKKSWKNISNLSGGEKTLSSLALVFALHVYKPTPLYFMDEIDAALDFRNVSIVANYIKDRTKNAQFIIISLRNDMFELSHRLIGIYKTSNVTKSISIDNRPLATAPIAAVAS</sequence>
<dbReference type="Gene3D" id="1.20.1060.20">
    <property type="match status" value="1"/>
</dbReference>
<feature type="region of interest" description="Disordered" evidence="13">
    <location>
        <begin position="553"/>
        <end position="572"/>
    </location>
</feature>
<dbReference type="GO" id="GO:0000796">
    <property type="term" value="C:condensin complex"/>
    <property type="evidence" value="ECO:0007669"/>
    <property type="project" value="TreeGrafter"/>
</dbReference>
<evidence type="ECO:0000256" key="2">
    <source>
        <dbReference type="ARBA" id="ARBA00006005"/>
    </source>
</evidence>
<dbReference type="OrthoDB" id="5575062at2759"/>
<evidence type="ECO:0000313" key="16">
    <source>
        <dbReference type="Proteomes" id="UP000703269"/>
    </source>
</evidence>
<keyword evidence="16" id="KW-1185">Reference proteome</keyword>
<name>A0A9P3GLZ8_9APHY</name>
<keyword evidence="8" id="KW-0226">DNA condensation</keyword>
<feature type="compositionally biased region" description="Basic residues" evidence="13">
    <location>
        <begin position="561"/>
        <end position="571"/>
    </location>
</feature>
<dbReference type="SMART" id="SM00968">
    <property type="entry name" value="SMC_hinge"/>
    <property type="match status" value="1"/>
</dbReference>
<dbReference type="FunFam" id="3.40.50.300:FF:000481">
    <property type="entry name" value="Structural maintenance of chromosomes 4"/>
    <property type="match status" value="1"/>
</dbReference>
<feature type="coiled-coil region" evidence="12">
    <location>
        <begin position="588"/>
        <end position="622"/>
    </location>
</feature>
<dbReference type="InterPro" id="IPR010935">
    <property type="entry name" value="SMC_hinge"/>
</dbReference>
<dbReference type="Gene3D" id="1.10.287.1490">
    <property type="match status" value="1"/>
</dbReference>
<dbReference type="InterPro" id="IPR027417">
    <property type="entry name" value="P-loop_NTPase"/>
</dbReference>
<comment type="subcellular location">
    <subcellularLocation>
        <location evidence="1 11">Nucleus</location>
    </subcellularLocation>
</comment>
<evidence type="ECO:0000256" key="12">
    <source>
        <dbReference type="SAM" id="Coils"/>
    </source>
</evidence>
<evidence type="ECO:0000256" key="3">
    <source>
        <dbReference type="ARBA" id="ARBA00022618"/>
    </source>
</evidence>
<feature type="compositionally biased region" description="Acidic residues" evidence="13">
    <location>
        <begin position="1202"/>
        <end position="1216"/>
    </location>
</feature>
<dbReference type="EMBL" id="BPQB01000077">
    <property type="protein sequence ID" value="GJE97817.1"/>
    <property type="molecule type" value="Genomic_DNA"/>
</dbReference>
<feature type="compositionally biased region" description="Acidic residues" evidence="13">
    <location>
        <begin position="1225"/>
        <end position="1239"/>
    </location>
</feature>
<dbReference type="InterPro" id="IPR036277">
    <property type="entry name" value="SMC_hinge_sf"/>
</dbReference>
<dbReference type="GO" id="GO:0005524">
    <property type="term" value="F:ATP binding"/>
    <property type="evidence" value="ECO:0007669"/>
    <property type="project" value="UniProtKB-KW"/>
</dbReference>
<feature type="region of interest" description="Disordered" evidence="13">
    <location>
        <begin position="1197"/>
        <end position="1257"/>
    </location>
</feature>
<evidence type="ECO:0000256" key="5">
    <source>
        <dbReference type="ARBA" id="ARBA00022776"/>
    </source>
</evidence>
<proteinExistence type="inferred from homology"/>
<keyword evidence="4" id="KW-0547">Nucleotide-binding</keyword>
<dbReference type="InterPro" id="IPR003395">
    <property type="entry name" value="RecF/RecN/SMC_N"/>
</dbReference>
<feature type="region of interest" description="Disordered" evidence="13">
    <location>
        <begin position="697"/>
        <end position="751"/>
    </location>
</feature>
<comment type="caution">
    <text evidence="15">The sequence shown here is derived from an EMBL/GenBank/DDBJ whole genome shotgun (WGS) entry which is preliminary data.</text>
</comment>
<dbReference type="SUPFAM" id="SSF75553">
    <property type="entry name" value="Smc hinge domain"/>
    <property type="match status" value="1"/>
</dbReference>
<feature type="domain" description="SMC hinge" evidence="14">
    <location>
        <begin position="769"/>
        <end position="882"/>
    </location>
</feature>
<organism evidence="15 16">
    <name type="scientific">Phanerochaete sordida</name>
    <dbReference type="NCBI Taxonomy" id="48140"/>
    <lineage>
        <taxon>Eukaryota</taxon>
        <taxon>Fungi</taxon>
        <taxon>Dikarya</taxon>
        <taxon>Basidiomycota</taxon>
        <taxon>Agaricomycotina</taxon>
        <taxon>Agaricomycetes</taxon>
        <taxon>Polyporales</taxon>
        <taxon>Phanerochaetaceae</taxon>
        <taxon>Phanerochaete</taxon>
    </lineage>
</organism>
<evidence type="ECO:0000256" key="9">
    <source>
        <dbReference type="ARBA" id="ARBA00023242"/>
    </source>
</evidence>
<dbReference type="GO" id="GO:0007076">
    <property type="term" value="P:mitotic chromosome condensation"/>
    <property type="evidence" value="ECO:0007669"/>
    <property type="project" value="TreeGrafter"/>
</dbReference>
<evidence type="ECO:0000256" key="7">
    <source>
        <dbReference type="ARBA" id="ARBA00023054"/>
    </source>
</evidence>
<keyword evidence="5" id="KW-0498">Mitosis</keyword>
<feature type="region of interest" description="Disordered" evidence="13">
    <location>
        <begin position="1"/>
        <end position="217"/>
    </location>
</feature>
<dbReference type="GO" id="GO:0016887">
    <property type="term" value="F:ATP hydrolysis activity"/>
    <property type="evidence" value="ECO:0007669"/>
    <property type="project" value="InterPro"/>
</dbReference>
<evidence type="ECO:0000256" key="6">
    <source>
        <dbReference type="ARBA" id="ARBA00022840"/>
    </source>
</evidence>
<dbReference type="SUPFAM" id="SSF52540">
    <property type="entry name" value="P-loop containing nucleoside triphosphate hydrolases"/>
    <property type="match status" value="1"/>
</dbReference>
<evidence type="ECO:0000256" key="1">
    <source>
        <dbReference type="ARBA" id="ARBA00004123"/>
    </source>
</evidence>
<dbReference type="InterPro" id="IPR024704">
    <property type="entry name" value="SMC"/>
</dbReference>
<protein>
    <recommendedName>
        <fullName evidence="11">Structural maintenance of chromosomes protein</fullName>
    </recommendedName>
</protein>
<dbReference type="FunFam" id="3.40.50.300:FF:000585">
    <property type="entry name" value="Structural maintenance of chromosomes 4"/>
    <property type="match status" value="1"/>
</dbReference>
<evidence type="ECO:0000256" key="10">
    <source>
        <dbReference type="ARBA" id="ARBA00023306"/>
    </source>
</evidence>
<feature type="compositionally biased region" description="Acidic residues" evidence="13">
    <location>
        <begin position="9"/>
        <end position="25"/>
    </location>
</feature>
<evidence type="ECO:0000259" key="14">
    <source>
        <dbReference type="SMART" id="SM00968"/>
    </source>
</evidence>
<comment type="similarity">
    <text evidence="2">Belongs to the SMC family. SMC4 subfamily.</text>
</comment>
<evidence type="ECO:0000313" key="15">
    <source>
        <dbReference type="EMBL" id="GJE97817.1"/>
    </source>
</evidence>
<evidence type="ECO:0000256" key="11">
    <source>
        <dbReference type="PIRNR" id="PIRNR005719"/>
    </source>
</evidence>
<keyword evidence="10" id="KW-0131">Cell cycle</keyword>
<evidence type="ECO:0000256" key="8">
    <source>
        <dbReference type="ARBA" id="ARBA00023067"/>
    </source>
</evidence>
<dbReference type="Pfam" id="PF02463">
    <property type="entry name" value="SMC_N"/>
    <property type="match status" value="1"/>
</dbReference>
<dbReference type="Gene3D" id="3.40.50.300">
    <property type="entry name" value="P-loop containing nucleotide triphosphate hydrolases"/>
    <property type="match status" value="2"/>
</dbReference>
<feature type="coiled-coil region" evidence="12">
    <location>
        <begin position="931"/>
        <end position="1144"/>
    </location>
</feature>
<keyword evidence="3" id="KW-0132">Cell division</keyword>
<evidence type="ECO:0000256" key="13">
    <source>
        <dbReference type="SAM" id="MobiDB-lite"/>
    </source>
</evidence>
<keyword evidence="9 11" id="KW-0539">Nucleus</keyword>
<reference evidence="15 16" key="1">
    <citation type="submission" date="2021-08" db="EMBL/GenBank/DDBJ databases">
        <title>Draft Genome Sequence of Phanerochaete sordida strain YK-624.</title>
        <authorList>
            <person name="Mori T."/>
            <person name="Dohra H."/>
            <person name="Suzuki T."/>
            <person name="Kawagishi H."/>
            <person name="Hirai H."/>
        </authorList>
    </citation>
    <scope>NUCLEOTIDE SEQUENCE [LARGE SCALE GENOMIC DNA]</scope>
    <source>
        <strain evidence="15 16">YK-624</strain>
    </source>
</reference>
<keyword evidence="7 12" id="KW-0175">Coiled coil</keyword>
<dbReference type="Proteomes" id="UP000703269">
    <property type="component" value="Unassembled WGS sequence"/>
</dbReference>